<comment type="caution">
    <text evidence="3">The sequence shown here is derived from an EMBL/GenBank/DDBJ whole genome shotgun (WGS) entry which is preliminary data.</text>
</comment>
<feature type="region of interest" description="Disordered" evidence="2">
    <location>
        <begin position="641"/>
        <end position="686"/>
    </location>
</feature>
<proteinExistence type="predicted"/>
<feature type="coiled-coil region" evidence="1">
    <location>
        <begin position="164"/>
        <end position="198"/>
    </location>
</feature>
<evidence type="ECO:0000313" key="3">
    <source>
        <dbReference type="EMBL" id="ROW15527.1"/>
    </source>
</evidence>
<feature type="region of interest" description="Disordered" evidence="2">
    <location>
        <begin position="585"/>
        <end position="604"/>
    </location>
</feature>
<feature type="region of interest" description="Disordered" evidence="2">
    <location>
        <begin position="313"/>
        <end position="332"/>
    </location>
</feature>
<feature type="compositionally biased region" description="Polar residues" evidence="2">
    <location>
        <begin position="389"/>
        <end position="398"/>
    </location>
</feature>
<dbReference type="STRING" id="1230097.A0A423XH64"/>
<feature type="compositionally biased region" description="Basic and acidic residues" evidence="2">
    <location>
        <begin position="535"/>
        <end position="544"/>
    </location>
</feature>
<feature type="compositionally biased region" description="Polar residues" evidence="2">
    <location>
        <begin position="475"/>
        <end position="495"/>
    </location>
</feature>
<accession>A0A423XH64</accession>
<dbReference type="Proteomes" id="UP000285146">
    <property type="component" value="Unassembled WGS sequence"/>
</dbReference>
<dbReference type="InParanoid" id="A0A423XH64"/>
<evidence type="ECO:0000313" key="4">
    <source>
        <dbReference type="Proteomes" id="UP000285146"/>
    </source>
</evidence>
<name>A0A423XH64_9PEZI</name>
<feature type="compositionally biased region" description="Low complexity" evidence="2">
    <location>
        <begin position="506"/>
        <end position="529"/>
    </location>
</feature>
<feature type="compositionally biased region" description="Polar residues" evidence="2">
    <location>
        <begin position="17"/>
        <end position="29"/>
    </location>
</feature>
<feature type="region of interest" description="Disordered" evidence="2">
    <location>
        <begin position="389"/>
        <end position="413"/>
    </location>
</feature>
<keyword evidence="4" id="KW-1185">Reference proteome</keyword>
<evidence type="ECO:0000256" key="1">
    <source>
        <dbReference type="SAM" id="Coils"/>
    </source>
</evidence>
<feature type="compositionally biased region" description="Low complexity" evidence="2">
    <location>
        <begin position="651"/>
        <end position="667"/>
    </location>
</feature>
<feature type="region of interest" description="Disordered" evidence="2">
    <location>
        <begin position="1"/>
        <end position="29"/>
    </location>
</feature>
<evidence type="ECO:0000256" key="2">
    <source>
        <dbReference type="SAM" id="MobiDB-lite"/>
    </source>
</evidence>
<sequence length="686" mass="74810">MSDRGWLGFGGRVRTPQPAQQPANPKTQSEVVDHAPPALHRSATRVHVQQQQDRYHKPPKLARISSYMGLGAVAKSHSPTASTYPEGTLERSESMRANTLRFDSTGLRLEKENGNFFNRSDVTWHNPSLKQMVETVSCEMMKNGSSAPIPRHLNGWIASIFEEVSHLFCELRDLRAEIDELKATRQNELREFSAMTDEWEQREGDYKAEINRLEHIISDTQQGAESVLLARAGSVINRDDGQAFRAKVDRLSRSEDEDVTLDRNHDYIIEFDKRNSVALSTGDVFSVDTSPYKTIGRMPRFLKQDCDANLEQQFRSTTSKRRSKPDQNLGAKMAAARISVEMTGKPPAPSVKGRTSARNSNSSSSSSSRRASSSSSLITQGFLAEQLAQAQVTPNTSPTKHDNLCRRPVKGPATGCDVLETIRELAAKKGGLPDSAIEEDSSYASTVHLSQQRRAFSFTASDNELGAPGDPHKAQVSQRPQQSTAEERSSSSQLDAITKGRGNVVNSNNQPSGSSENSSGEESSNSRSSKTPAMGHDRVTDVGKDGVTTVGGTDLDGRAGLVQMTEVMVIQRDAIANNLRVSPNKKVQGRRVPRTSQSSTDEETERQRMMMLNHTKAQAHLSKLSDEEFLALATHYFDGSKAPSAVKRLPSSASCSGDAAAAAAATALKRSTSGQKGQPNSQAQAA</sequence>
<feature type="compositionally biased region" description="Polar residues" evidence="2">
    <location>
        <begin position="669"/>
        <end position="686"/>
    </location>
</feature>
<keyword evidence="1" id="KW-0175">Coiled coil</keyword>
<protein>
    <submittedName>
        <fullName evidence="3">Uncharacterized protein</fullName>
    </submittedName>
</protein>
<feature type="region of interest" description="Disordered" evidence="2">
    <location>
        <begin position="461"/>
        <end position="556"/>
    </location>
</feature>
<dbReference type="EMBL" id="LKEB01000009">
    <property type="protein sequence ID" value="ROW15527.1"/>
    <property type="molecule type" value="Genomic_DNA"/>
</dbReference>
<gene>
    <name evidence="3" type="ORF">VPNG_02298</name>
</gene>
<feature type="region of interest" description="Disordered" evidence="2">
    <location>
        <begin position="337"/>
        <end position="377"/>
    </location>
</feature>
<dbReference type="OrthoDB" id="5430717at2759"/>
<feature type="compositionally biased region" description="Low complexity" evidence="2">
    <location>
        <begin position="356"/>
        <end position="376"/>
    </location>
</feature>
<dbReference type="AlphaFoldDB" id="A0A423XH64"/>
<organism evidence="3 4">
    <name type="scientific">Cytospora leucostoma</name>
    <dbReference type="NCBI Taxonomy" id="1230097"/>
    <lineage>
        <taxon>Eukaryota</taxon>
        <taxon>Fungi</taxon>
        <taxon>Dikarya</taxon>
        <taxon>Ascomycota</taxon>
        <taxon>Pezizomycotina</taxon>
        <taxon>Sordariomycetes</taxon>
        <taxon>Sordariomycetidae</taxon>
        <taxon>Diaporthales</taxon>
        <taxon>Cytosporaceae</taxon>
        <taxon>Cytospora</taxon>
    </lineage>
</organism>
<reference evidence="3 4" key="1">
    <citation type="submission" date="2015-09" db="EMBL/GenBank/DDBJ databases">
        <title>Host preference determinants of Valsa canker pathogens revealed by comparative genomics.</title>
        <authorList>
            <person name="Yin Z."/>
            <person name="Huang L."/>
        </authorList>
    </citation>
    <scope>NUCLEOTIDE SEQUENCE [LARGE SCALE GENOMIC DNA]</scope>
    <source>
        <strain evidence="3 4">SXYLt</strain>
    </source>
</reference>